<feature type="domain" description="Thioredoxin" evidence="2">
    <location>
        <begin position="1"/>
        <end position="172"/>
    </location>
</feature>
<evidence type="ECO:0000259" key="2">
    <source>
        <dbReference type="PROSITE" id="PS51352"/>
    </source>
</evidence>
<dbReference type="Proteomes" id="UP000478836">
    <property type="component" value="Unassembled WGS sequence"/>
</dbReference>
<gene>
    <name evidence="3" type="ORF">F6A08_01125</name>
</gene>
<dbReference type="Gene3D" id="3.40.30.10">
    <property type="entry name" value="Glutaredoxin"/>
    <property type="match status" value="1"/>
</dbReference>
<reference evidence="4" key="1">
    <citation type="submission" date="2019-09" db="EMBL/GenBank/DDBJ databases">
        <title>Whole genome sequencing of Microbacterium maritypicum.</title>
        <authorList>
            <person name="Lenchi N."/>
        </authorList>
    </citation>
    <scope>NUCLEOTIDE SEQUENCE [LARGE SCALE GENOMIC DNA]</scope>
    <source>
        <strain evidence="4">G1</strain>
    </source>
</reference>
<comment type="caution">
    <text evidence="3">The sequence shown here is derived from an EMBL/GenBank/DDBJ whole genome shotgun (WGS) entry which is preliminary data.</text>
</comment>
<comment type="similarity">
    <text evidence="1">Belongs to the thioredoxin family. DsbA subfamily.</text>
</comment>
<dbReference type="PANTHER" id="PTHR13887">
    <property type="entry name" value="GLUTATHIONE S-TRANSFERASE KAPPA"/>
    <property type="match status" value="1"/>
</dbReference>
<evidence type="ECO:0000256" key="1">
    <source>
        <dbReference type="ARBA" id="ARBA00005791"/>
    </source>
</evidence>
<evidence type="ECO:0000313" key="3">
    <source>
        <dbReference type="EMBL" id="KAB1866462.1"/>
    </source>
</evidence>
<dbReference type="InterPro" id="IPR036249">
    <property type="entry name" value="Thioredoxin-like_sf"/>
</dbReference>
<evidence type="ECO:0000313" key="4">
    <source>
        <dbReference type="Proteomes" id="UP000478836"/>
    </source>
</evidence>
<dbReference type="InterPro" id="IPR013766">
    <property type="entry name" value="Thioredoxin_domain"/>
</dbReference>
<accession>A0ABQ6V822</accession>
<protein>
    <submittedName>
        <fullName evidence="3">Thioredoxin domain-containing protein</fullName>
    </submittedName>
</protein>
<dbReference type="PANTHER" id="PTHR13887:SF55">
    <property type="entry name" value="SLR0313 PROTEIN"/>
    <property type="match status" value="1"/>
</dbReference>
<dbReference type="PROSITE" id="PS51352">
    <property type="entry name" value="THIOREDOXIN_2"/>
    <property type="match status" value="1"/>
</dbReference>
<dbReference type="Pfam" id="PF13462">
    <property type="entry name" value="Thioredoxin_4"/>
    <property type="match status" value="1"/>
</dbReference>
<dbReference type="GeneID" id="77475025"/>
<name>A0ABQ6V822_9MICO</name>
<proteinExistence type="inferred from homology"/>
<dbReference type="EMBL" id="WAAO01000001">
    <property type="protein sequence ID" value="KAB1866462.1"/>
    <property type="molecule type" value="Genomic_DNA"/>
</dbReference>
<sequence>MSSLRIPVTAQDHSTGPEVAKVVLVEYGDYQCPYCGAAYPVVKELLAEHGNQIRFIFRNFPLADVHAEAVDAAFVAEFAGEHGKYWEAHDLLFENQGRLGRTLYEEICTTLGLSLVELRTAAESRQYLARIQADEEGGIRSGVNGTPTFFLNGQRLDGGTAELPSAISAALGHDR</sequence>
<dbReference type="RefSeq" id="WP_151458366.1">
    <property type="nucleotide sequence ID" value="NZ_WAAO01000001.1"/>
</dbReference>
<organism evidence="3 4">
    <name type="scientific">Microbacterium algeriense</name>
    <dbReference type="NCBI Taxonomy" id="2615184"/>
    <lineage>
        <taxon>Bacteria</taxon>
        <taxon>Bacillati</taxon>
        <taxon>Actinomycetota</taxon>
        <taxon>Actinomycetes</taxon>
        <taxon>Micrococcales</taxon>
        <taxon>Microbacteriaceae</taxon>
        <taxon>Microbacterium</taxon>
    </lineage>
</organism>
<keyword evidence="4" id="KW-1185">Reference proteome</keyword>
<dbReference type="SUPFAM" id="SSF52833">
    <property type="entry name" value="Thioredoxin-like"/>
    <property type="match status" value="1"/>
</dbReference>
<dbReference type="InterPro" id="IPR012336">
    <property type="entry name" value="Thioredoxin-like_fold"/>
</dbReference>